<accession>A0A2U2PJ74</accession>
<reference evidence="1 2" key="1">
    <citation type="submission" date="2018-04" db="EMBL/GenBank/DDBJ databases">
        <title>Pedobacter chongqingensis sp. nov., isolated from a rottenly hemp rope.</title>
        <authorList>
            <person name="Cai Y."/>
        </authorList>
    </citation>
    <scope>NUCLEOTIDE SEQUENCE [LARGE SCALE GENOMIC DNA]</scope>
    <source>
        <strain evidence="1 2">FJ4-8</strain>
    </source>
</reference>
<organism evidence="1 2">
    <name type="scientific">Pararcticibacter amylolyticus</name>
    <dbReference type="NCBI Taxonomy" id="2173175"/>
    <lineage>
        <taxon>Bacteria</taxon>
        <taxon>Pseudomonadati</taxon>
        <taxon>Bacteroidota</taxon>
        <taxon>Sphingobacteriia</taxon>
        <taxon>Sphingobacteriales</taxon>
        <taxon>Sphingobacteriaceae</taxon>
        <taxon>Pararcticibacter</taxon>
    </lineage>
</organism>
<dbReference type="AlphaFoldDB" id="A0A2U2PJ74"/>
<dbReference type="RefSeq" id="WP_109414937.1">
    <property type="nucleotide sequence ID" value="NZ_QEAS01000004.1"/>
</dbReference>
<protein>
    <submittedName>
        <fullName evidence="1">Uncharacterized protein</fullName>
    </submittedName>
</protein>
<dbReference type="EMBL" id="QEAS01000004">
    <property type="protein sequence ID" value="PWG81453.1"/>
    <property type="molecule type" value="Genomic_DNA"/>
</dbReference>
<sequence>MKTILRYEFDFPLIARGYEGNCHIIFENPSYIPQTGDVIDFQIEDFFDDEQVVAQYERVRDSGLICAEKLYTRYKKDEMEIVILLYAEEQFQLNSSGSHKETLEEAFLCSV</sequence>
<gene>
    <name evidence="1" type="ORF">DDR33_06365</name>
</gene>
<keyword evidence="2" id="KW-1185">Reference proteome</keyword>
<evidence type="ECO:0000313" key="2">
    <source>
        <dbReference type="Proteomes" id="UP000245647"/>
    </source>
</evidence>
<comment type="caution">
    <text evidence="1">The sequence shown here is derived from an EMBL/GenBank/DDBJ whole genome shotgun (WGS) entry which is preliminary data.</text>
</comment>
<evidence type="ECO:0000313" key="1">
    <source>
        <dbReference type="EMBL" id="PWG81453.1"/>
    </source>
</evidence>
<name>A0A2U2PJ74_9SPHI</name>
<proteinExistence type="predicted"/>
<dbReference type="Proteomes" id="UP000245647">
    <property type="component" value="Unassembled WGS sequence"/>
</dbReference>
<dbReference type="OrthoDB" id="799728at2"/>